<gene>
    <name evidence="5" type="primary">rqcH</name>
    <name evidence="7" type="ORF">NK662_16865</name>
</gene>
<dbReference type="GO" id="GO:0043023">
    <property type="term" value="F:ribosomal large subunit binding"/>
    <property type="evidence" value="ECO:0007669"/>
    <property type="project" value="UniProtKB-UniRule"/>
</dbReference>
<evidence type="ECO:0000256" key="5">
    <source>
        <dbReference type="HAMAP-Rule" id="MF_00844"/>
    </source>
</evidence>
<keyword evidence="4 5" id="KW-0648">Protein biosynthesis</keyword>
<dbReference type="Pfam" id="PF05833">
    <property type="entry name" value="NFACT_N"/>
    <property type="match status" value="1"/>
</dbReference>
<dbReference type="GO" id="GO:0072344">
    <property type="term" value="P:rescue of stalled ribosome"/>
    <property type="evidence" value="ECO:0007669"/>
    <property type="project" value="UniProtKB-UniRule"/>
</dbReference>
<evidence type="ECO:0000256" key="3">
    <source>
        <dbReference type="ARBA" id="ARBA00022884"/>
    </source>
</evidence>
<evidence type="ECO:0000313" key="8">
    <source>
        <dbReference type="Proteomes" id="UP001156102"/>
    </source>
</evidence>
<name>A0AA42BS47_9BACI</name>
<comment type="similarity">
    <text evidence="5">Belongs to the NEMF family.</text>
</comment>
<dbReference type="PANTHER" id="PTHR15239:SF6">
    <property type="entry name" value="RIBOSOME QUALITY CONTROL COMPLEX SUBUNIT NEMF"/>
    <property type="match status" value="1"/>
</dbReference>
<sequence>MSFDGLFTRAIAKELKERLESGRISKIYQPSKYEILLHTRARGKNEKLLLSAHPSYARMHMTAHSYDSPALPPMFCMLLRKHLEGGIIERIEQVELERIIRLTVRSRNEIGDESYKTLIVEIMGRHSNIILIDTATGTILDSLKHLSPAVNRHRTVFPGHAYVAPPEQHKVDPLAVETADQLLRPLDFLAGKMDKQLVNVFAGVSPLLAKEIVKTAGLVNERTLPAAFLDIMQRIRQHDYTPVMITQEAKETFYMLPLTHILGEVRTFDSLSALLDRFFFGKGERDRVKQQSHDLERLITNELAKNEKKLEKLCRELQDAEKAEQYQLYGELLTANMYNMKRGQAEIEVINYYDENGATITIPLHPLKTPSENAQSYFTRYQKAKNSVSIIEEQIAKTEAEISYFEGLLQQMESASQKDTEEIREELVEEGYLRSRGKAQKKQKPVKPVPDRYVSTAGIEILVGKNNKQNDYVTNKLARRDEIWLHTKDIPGSHVVIRSMEPDEQTLQEAAVLAAYFSKAKQSSSVPVDYTKIRHVKKPSGAKLGFVTYDNQQTLYVTPDEDLVLQLKA</sequence>
<dbReference type="InterPro" id="IPR008532">
    <property type="entry name" value="NFACT_RNA-bd"/>
</dbReference>
<dbReference type="Gene3D" id="1.10.8.50">
    <property type="match status" value="1"/>
</dbReference>
<dbReference type="AlphaFoldDB" id="A0AA42BS47"/>
<evidence type="ECO:0000256" key="2">
    <source>
        <dbReference type="ARBA" id="ARBA00022730"/>
    </source>
</evidence>
<protein>
    <recommendedName>
        <fullName evidence="5">Rqc2 homolog RqcH</fullName>
        <shortName evidence="5">RqcH</shortName>
    </recommendedName>
</protein>
<keyword evidence="1 5" id="KW-0820">tRNA-binding</keyword>
<dbReference type="Pfam" id="PF05670">
    <property type="entry name" value="NFACT-R_1"/>
    <property type="match status" value="1"/>
</dbReference>
<evidence type="ECO:0000256" key="4">
    <source>
        <dbReference type="ARBA" id="ARBA00022917"/>
    </source>
</evidence>
<dbReference type="HAMAP" id="MF_00844_B">
    <property type="entry name" value="RqcH_B"/>
    <property type="match status" value="1"/>
</dbReference>
<organism evidence="7 8">
    <name type="scientific">Ectobacillus ponti</name>
    <dbReference type="NCBI Taxonomy" id="2961894"/>
    <lineage>
        <taxon>Bacteria</taxon>
        <taxon>Bacillati</taxon>
        <taxon>Bacillota</taxon>
        <taxon>Bacilli</taxon>
        <taxon>Bacillales</taxon>
        <taxon>Bacillaceae</taxon>
        <taxon>Ectobacillus</taxon>
    </lineage>
</organism>
<evidence type="ECO:0000313" key="7">
    <source>
        <dbReference type="EMBL" id="MCP8970194.1"/>
    </source>
</evidence>
<dbReference type="EMBL" id="JANCLT010000010">
    <property type="protein sequence ID" value="MCP8970194.1"/>
    <property type="molecule type" value="Genomic_DNA"/>
</dbReference>
<keyword evidence="8" id="KW-1185">Reference proteome</keyword>
<keyword evidence="3 5" id="KW-0694">RNA-binding</keyword>
<comment type="function">
    <text evidence="5">Key component of the ribosome quality control system (RQC), a ribosome-associated complex that mediates the extraction of incompletely synthesized nascent chains from stalled ribosomes and their subsequent degradation. RqcH recruits Ala-charged tRNA, and with RqcP directs the elongation of stalled nascent chains on 50S ribosomal subunits, leading to non-templated C-terminal alanine extensions (Ala tail). The Ala tail promotes nascent chain degradation. May add between 1 and at least 8 Ala residues. Binds to stalled 50S ribosomal subunits.</text>
</comment>
<dbReference type="RefSeq" id="WP_254760113.1">
    <property type="nucleotide sequence ID" value="NZ_JANCLT010000010.1"/>
</dbReference>
<keyword evidence="2 5" id="KW-0699">rRNA-binding</keyword>
<dbReference type="InterPro" id="IPR051608">
    <property type="entry name" value="RQC_Subunit_NEMF"/>
</dbReference>
<comment type="subunit">
    <text evidence="5">Associates with stalled 50S ribosomal subunits. Binds to RqcP.</text>
</comment>
<dbReference type="InterPro" id="IPR043682">
    <property type="entry name" value="RqcH_bacterial"/>
</dbReference>
<accession>A0AA42BS47</accession>
<dbReference type="FunFam" id="2.30.310.10:FF:000004">
    <property type="entry name" value="Fibronectin-binding protein A"/>
    <property type="match status" value="1"/>
</dbReference>
<dbReference type="Gene3D" id="3.40.970.40">
    <property type="entry name" value="fibrinogen binding protein from staphylococcus aureus domain like"/>
    <property type="match status" value="1"/>
</dbReference>
<evidence type="ECO:0000256" key="1">
    <source>
        <dbReference type="ARBA" id="ARBA00022555"/>
    </source>
</evidence>
<comment type="caution">
    <text evidence="7">The sequence shown here is derived from an EMBL/GenBank/DDBJ whole genome shotgun (WGS) entry which is preliminary data.</text>
</comment>
<reference evidence="7" key="1">
    <citation type="submission" date="2022-07" db="EMBL/GenBank/DDBJ databases">
        <authorList>
            <person name="Li W.-J."/>
            <person name="Deng Q.-Q."/>
        </authorList>
    </citation>
    <scope>NUCLEOTIDE SEQUENCE</scope>
    <source>
        <strain evidence="7">SYSU M60031</strain>
    </source>
</reference>
<dbReference type="Gene3D" id="2.30.310.10">
    <property type="entry name" value="ibrinogen binding protein from staphylococcus aureus domain"/>
    <property type="match status" value="1"/>
</dbReference>
<feature type="domain" description="NFACT RNA-binding" evidence="6">
    <location>
        <begin position="453"/>
        <end position="540"/>
    </location>
</feature>
<dbReference type="PANTHER" id="PTHR15239">
    <property type="entry name" value="NUCLEAR EXPORT MEDIATOR FACTOR NEMF"/>
    <property type="match status" value="1"/>
</dbReference>
<dbReference type="GO" id="GO:0019843">
    <property type="term" value="F:rRNA binding"/>
    <property type="evidence" value="ECO:0007669"/>
    <property type="project" value="UniProtKB-UniRule"/>
</dbReference>
<dbReference type="Proteomes" id="UP001156102">
    <property type="component" value="Unassembled WGS sequence"/>
</dbReference>
<evidence type="ECO:0000259" key="6">
    <source>
        <dbReference type="Pfam" id="PF05670"/>
    </source>
</evidence>
<dbReference type="GO" id="GO:0000049">
    <property type="term" value="F:tRNA binding"/>
    <property type="evidence" value="ECO:0007669"/>
    <property type="project" value="UniProtKB-UniRule"/>
</dbReference>
<dbReference type="GO" id="GO:1990112">
    <property type="term" value="C:RQC complex"/>
    <property type="evidence" value="ECO:0007669"/>
    <property type="project" value="TreeGrafter"/>
</dbReference>
<proteinExistence type="inferred from homology"/>